<comment type="pathway">
    <text evidence="2">Amino-acid biosynthesis; L-lysine biosynthesis via DAP pathway; LL-2,6-diaminopimelate from (S)-tetrahydrodipicolinate (aminotransferase route): step 1/1.</text>
</comment>
<dbReference type="PROSITE" id="PS00105">
    <property type="entry name" value="AA_TRANSFER_CLASS_1"/>
    <property type="match status" value="1"/>
</dbReference>
<comment type="catalytic activity">
    <reaction evidence="6">
        <text>(2S,6S)-2,6-diaminopimelate + 2-oxoglutarate = (S)-2,3,4,5-tetrahydrodipicolinate + L-glutamate + H2O + H(+)</text>
        <dbReference type="Rhea" id="RHEA:23988"/>
        <dbReference type="ChEBI" id="CHEBI:15377"/>
        <dbReference type="ChEBI" id="CHEBI:15378"/>
        <dbReference type="ChEBI" id="CHEBI:16810"/>
        <dbReference type="ChEBI" id="CHEBI:16845"/>
        <dbReference type="ChEBI" id="CHEBI:29985"/>
        <dbReference type="ChEBI" id="CHEBI:57609"/>
        <dbReference type="EC" id="2.6.1.83"/>
    </reaction>
</comment>
<dbReference type="InterPro" id="IPR004838">
    <property type="entry name" value="NHTrfase_class1_PyrdxlP-BS"/>
</dbReference>
<comment type="cofactor">
    <cofactor evidence="1 7">
        <name>pyridoxal 5'-phosphate</name>
        <dbReference type="ChEBI" id="CHEBI:597326"/>
    </cofactor>
</comment>
<gene>
    <name evidence="9" type="ORF">E3J33_01410</name>
</gene>
<dbReference type="Gene3D" id="3.90.1150.10">
    <property type="entry name" value="Aspartate Aminotransferase, domain 1"/>
    <property type="match status" value="1"/>
</dbReference>
<dbReference type="AlphaFoldDB" id="A0A523YQI5"/>
<keyword evidence="4 7" id="KW-0808">Transferase</keyword>
<dbReference type="GO" id="GO:0010285">
    <property type="term" value="F:L,L-diaminopimelate aminotransferase activity"/>
    <property type="evidence" value="ECO:0007669"/>
    <property type="project" value="UniProtKB-EC"/>
</dbReference>
<dbReference type="InterPro" id="IPR015421">
    <property type="entry name" value="PyrdxlP-dep_Trfase_major"/>
</dbReference>
<dbReference type="PANTHER" id="PTHR42832">
    <property type="entry name" value="AMINO ACID AMINOTRANSFERASE"/>
    <property type="match status" value="1"/>
</dbReference>
<dbReference type="GO" id="GO:0009089">
    <property type="term" value="P:lysine biosynthetic process via diaminopimelate"/>
    <property type="evidence" value="ECO:0007669"/>
    <property type="project" value="UniProtKB-UniPathway"/>
</dbReference>
<dbReference type="NCBIfam" id="TIGR03540">
    <property type="entry name" value="DapC_direct"/>
    <property type="match status" value="1"/>
</dbReference>
<dbReference type="UniPathway" id="UPA00034">
    <property type="reaction ID" value="UER00466"/>
</dbReference>
<reference evidence="9 10" key="1">
    <citation type="submission" date="2019-03" db="EMBL/GenBank/DDBJ databases">
        <title>Metabolic potential of uncultured bacteria and archaea associated with petroleum seepage in deep-sea sediments.</title>
        <authorList>
            <person name="Dong X."/>
            <person name="Hubert C."/>
        </authorList>
    </citation>
    <scope>NUCLEOTIDE SEQUENCE [LARGE SCALE GENOMIC DNA]</scope>
    <source>
        <strain evidence="9">E29_bin28</strain>
    </source>
</reference>
<dbReference type="SUPFAM" id="SSF53383">
    <property type="entry name" value="PLP-dependent transferases"/>
    <property type="match status" value="1"/>
</dbReference>
<evidence type="ECO:0000259" key="8">
    <source>
        <dbReference type="Pfam" id="PF00155"/>
    </source>
</evidence>
<evidence type="ECO:0000256" key="6">
    <source>
        <dbReference type="ARBA" id="ARBA00051934"/>
    </source>
</evidence>
<comment type="similarity">
    <text evidence="7">Belongs to the class-I pyridoxal-phosphate-dependent aminotransferase family.</text>
</comment>
<evidence type="ECO:0000256" key="1">
    <source>
        <dbReference type="ARBA" id="ARBA00001933"/>
    </source>
</evidence>
<dbReference type="GO" id="GO:0030170">
    <property type="term" value="F:pyridoxal phosphate binding"/>
    <property type="evidence" value="ECO:0007669"/>
    <property type="project" value="InterPro"/>
</dbReference>
<evidence type="ECO:0000256" key="7">
    <source>
        <dbReference type="RuleBase" id="RU000481"/>
    </source>
</evidence>
<dbReference type="Pfam" id="PF00155">
    <property type="entry name" value="Aminotran_1_2"/>
    <property type="match status" value="1"/>
</dbReference>
<dbReference type="CDD" id="cd00609">
    <property type="entry name" value="AAT_like"/>
    <property type="match status" value="1"/>
</dbReference>
<dbReference type="HAMAP" id="MF_01642">
    <property type="entry name" value="DapL_aminotrans_1"/>
    <property type="match status" value="1"/>
</dbReference>
<accession>A0A523YQI5</accession>
<dbReference type="EMBL" id="SOIJ01000080">
    <property type="protein sequence ID" value="TET93689.1"/>
    <property type="molecule type" value="Genomic_DNA"/>
</dbReference>
<dbReference type="NCBIfam" id="NF006756">
    <property type="entry name" value="PRK09276.1"/>
    <property type="match status" value="1"/>
</dbReference>
<evidence type="ECO:0000256" key="4">
    <source>
        <dbReference type="ARBA" id="ARBA00022679"/>
    </source>
</evidence>
<dbReference type="InterPro" id="IPR015422">
    <property type="entry name" value="PyrdxlP-dep_Trfase_small"/>
</dbReference>
<sequence length="402" mass="45471">MKIDKAKRLTKLPPYLFAELNKMKSSLREERKDLIDLGVGDPDLPTPSPIIKRLSQAAENPRNHRYPSYQGLLSFRRAVSQWYQRRFGVRLDPEKEVLTLIGSKEGIAHISLALINPGDIALVPDPAYPVYGAGVIFAGGKSHLLPLREENHFLPCLEKIDKKVAQRAKILFINYPNNPTGAVTTKDFFQSIVDFAKEFNIIVCHDLAYSEISFDGYSPPSIMEIKRAKEVAIEFHSLSKTFNMTGWRIGFAVGNRAIIETLNEVKTNIDSGVFQAVQEAGIEALRMNEHAVKKTQEIYQKRRNILTEGLARINWQIQLPKATFYLWLKIPSRFSSLEFTELLMERCGVIVTPGIGFGSCGEGYIRIALTVSEERLEEAVKRIRADSLISREFLNAKIKCKC</sequence>
<dbReference type="InterPro" id="IPR019942">
    <property type="entry name" value="DapL/ALD1"/>
</dbReference>
<organism evidence="9 10">
    <name type="scientific">Aerophobetes bacterium</name>
    <dbReference type="NCBI Taxonomy" id="2030807"/>
    <lineage>
        <taxon>Bacteria</taxon>
        <taxon>Candidatus Aerophobota</taxon>
    </lineage>
</organism>
<dbReference type="InterPro" id="IPR004839">
    <property type="entry name" value="Aminotransferase_I/II_large"/>
</dbReference>
<comment type="caution">
    <text evidence="9">The sequence shown here is derived from an EMBL/GenBank/DDBJ whole genome shotgun (WGS) entry which is preliminary data.</text>
</comment>
<dbReference type="InterPro" id="IPR050881">
    <property type="entry name" value="LL-DAP_aminotransferase"/>
</dbReference>
<dbReference type="PANTHER" id="PTHR42832:SF3">
    <property type="entry name" value="L-GLUTAMINE--4-(METHYLSULFANYL)-2-OXOBUTANOATE AMINOTRANSFERASE"/>
    <property type="match status" value="1"/>
</dbReference>
<dbReference type="Gene3D" id="3.40.640.10">
    <property type="entry name" value="Type I PLP-dependent aspartate aminotransferase-like (Major domain)"/>
    <property type="match status" value="1"/>
</dbReference>
<dbReference type="InterPro" id="IPR015424">
    <property type="entry name" value="PyrdxlP-dep_Trfase"/>
</dbReference>
<evidence type="ECO:0000256" key="5">
    <source>
        <dbReference type="ARBA" id="ARBA00022898"/>
    </source>
</evidence>
<proteinExistence type="inferred from homology"/>
<evidence type="ECO:0000313" key="10">
    <source>
        <dbReference type="Proteomes" id="UP000316925"/>
    </source>
</evidence>
<evidence type="ECO:0000256" key="3">
    <source>
        <dbReference type="ARBA" id="ARBA00022576"/>
    </source>
</evidence>
<protein>
    <recommendedName>
        <fullName evidence="7">Aminotransferase</fullName>
        <ecNumber evidence="7">2.6.1.-</ecNumber>
    </recommendedName>
</protein>
<feature type="domain" description="Aminotransferase class I/classII large" evidence="8">
    <location>
        <begin position="32"/>
        <end position="383"/>
    </location>
</feature>
<dbReference type="Proteomes" id="UP000316925">
    <property type="component" value="Unassembled WGS sequence"/>
</dbReference>
<evidence type="ECO:0000256" key="2">
    <source>
        <dbReference type="ARBA" id="ARBA00004982"/>
    </source>
</evidence>
<evidence type="ECO:0000313" key="9">
    <source>
        <dbReference type="EMBL" id="TET93689.1"/>
    </source>
</evidence>
<dbReference type="InterPro" id="IPR019881">
    <property type="entry name" value="DAP-NH2Trfase_DapL_Desulfo"/>
</dbReference>
<keyword evidence="5" id="KW-0663">Pyridoxal phosphate</keyword>
<dbReference type="EC" id="2.6.1.-" evidence="7"/>
<keyword evidence="3 7" id="KW-0032">Aminotransferase</keyword>
<name>A0A523YQI5_UNCAE</name>